<dbReference type="EMBL" id="MN740283">
    <property type="protein sequence ID" value="QHT97739.1"/>
    <property type="molecule type" value="Genomic_DNA"/>
</dbReference>
<organism evidence="3">
    <name type="scientific">viral metagenome</name>
    <dbReference type="NCBI Taxonomy" id="1070528"/>
    <lineage>
        <taxon>unclassified sequences</taxon>
        <taxon>metagenomes</taxon>
        <taxon>organismal metagenomes</taxon>
    </lineage>
</organism>
<dbReference type="InterPro" id="IPR046985">
    <property type="entry name" value="IP5"/>
</dbReference>
<dbReference type="PANTHER" id="PTHR11200">
    <property type="entry name" value="INOSITOL 5-PHOSPHATASE"/>
    <property type="match status" value="1"/>
</dbReference>
<accession>A0A6C0IYS9</accession>
<evidence type="ECO:0000259" key="2">
    <source>
        <dbReference type="SMART" id="SM00128"/>
    </source>
</evidence>
<feature type="coiled-coil region" evidence="1">
    <location>
        <begin position="254"/>
        <end position="281"/>
    </location>
</feature>
<dbReference type="Gene3D" id="3.60.10.10">
    <property type="entry name" value="Endonuclease/exonuclease/phosphatase"/>
    <property type="match status" value="1"/>
</dbReference>
<protein>
    <recommendedName>
        <fullName evidence="2">Inositol polyphosphate-related phosphatase domain-containing protein</fullName>
    </recommendedName>
</protein>
<name>A0A6C0IYS9_9ZZZZ</name>
<proteinExistence type="predicted"/>
<feature type="domain" description="Inositol polyphosphate-related phosphatase" evidence="2">
    <location>
        <begin position="40"/>
        <end position="362"/>
    </location>
</feature>
<evidence type="ECO:0000313" key="3">
    <source>
        <dbReference type="EMBL" id="QHT97739.1"/>
    </source>
</evidence>
<dbReference type="AlphaFoldDB" id="A0A6C0IYS9"/>
<dbReference type="SMART" id="SM00128">
    <property type="entry name" value="IPPc"/>
    <property type="match status" value="1"/>
</dbReference>
<dbReference type="InterPro" id="IPR000300">
    <property type="entry name" value="IPPc"/>
</dbReference>
<sequence length="362" mass="41897">MTTILAYSWNSQSNRVAESLSPEVIEEHRDVPYLSLISPRAWRYQGVLPDFWTPLEAKIKKDQPKIVSVGFQEDVRPGSYFHSHFLPEQMTALGYRLYDRATLMGVGQTTVTGLTQADPFVRGLRLSVYLHTDFRSRRAVDWESRTYSPSFVRNKGAVAIYVTLPDNEVLAVINAHFPFDAKSLNETVLKRDLMIRHNAVLIQDRFFNEAYRYLVLEAPSKPKYVLFMGDLNYRIDPFIDWSARETGKLLLETLAGSKEKYQELIDQHDELRQQMKKENLYPLLEGIDDKGPIFAPTCKMVQNRPPGRFLLQDYSLGKMDQRVPSHCDRILYKEMTCLEYDRFDHGVMSRSDHAGVIGLYQI</sequence>
<keyword evidence="1" id="KW-0175">Coiled coil</keyword>
<reference evidence="3" key="1">
    <citation type="journal article" date="2020" name="Nature">
        <title>Giant virus diversity and host interactions through global metagenomics.</title>
        <authorList>
            <person name="Schulz F."/>
            <person name="Roux S."/>
            <person name="Paez-Espino D."/>
            <person name="Jungbluth S."/>
            <person name="Walsh D.A."/>
            <person name="Denef V.J."/>
            <person name="McMahon K.D."/>
            <person name="Konstantinidis K.T."/>
            <person name="Eloe-Fadrosh E.A."/>
            <person name="Kyrpides N.C."/>
            <person name="Woyke T."/>
        </authorList>
    </citation>
    <scope>NUCLEOTIDE SEQUENCE</scope>
    <source>
        <strain evidence="3">GVMAG-M-3300025572-1</strain>
    </source>
</reference>
<dbReference type="GO" id="GO:0046856">
    <property type="term" value="P:phosphatidylinositol dephosphorylation"/>
    <property type="evidence" value="ECO:0007669"/>
    <property type="project" value="InterPro"/>
</dbReference>
<dbReference type="SUPFAM" id="SSF56219">
    <property type="entry name" value="DNase I-like"/>
    <property type="match status" value="1"/>
</dbReference>
<dbReference type="InterPro" id="IPR036691">
    <property type="entry name" value="Endo/exonu/phosph_ase_sf"/>
</dbReference>
<evidence type="ECO:0000256" key="1">
    <source>
        <dbReference type="SAM" id="Coils"/>
    </source>
</evidence>
<dbReference type="Pfam" id="PF22669">
    <property type="entry name" value="Exo_endo_phos2"/>
    <property type="match status" value="1"/>
</dbReference>
<dbReference type="GO" id="GO:0004439">
    <property type="term" value="F:phosphatidylinositol-4,5-bisphosphate 5-phosphatase activity"/>
    <property type="evidence" value="ECO:0007669"/>
    <property type="project" value="TreeGrafter"/>
</dbReference>